<comment type="caution">
    <text evidence="1">The sequence shown here is derived from an EMBL/GenBank/DDBJ whole genome shotgun (WGS) entry which is preliminary data.</text>
</comment>
<organism evidence="1 2">
    <name type="scientific">Rhodovarius crocodyli</name>
    <dbReference type="NCBI Taxonomy" id="1979269"/>
    <lineage>
        <taxon>Bacteria</taxon>
        <taxon>Pseudomonadati</taxon>
        <taxon>Pseudomonadota</taxon>
        <taxon>Alphaproteobacteria</taxon>
        <taxon>Acetobacterales</taxon>
        <taxon>Roseomonadaceae</taxon>
        <taxon>Rhodovarius</taxon>
    </lineage>
</organism>
<name>A0A437MJ39_9PROT</name>
<reference evidence="1 2" key="1">
    <citation type="submission" date="2019-01" db="EMBL/GenBank/DDBJ databases">
        <authorList>
            <person name="Chen W.-M."/>
        </authorList>
    </citation>
    <scope>NUCLEOTIDE SEQUENCE [LARGE SCALE GENOMIC DNA]</scope>
    <source>
        <strain evidence="1 2">CCP-6</strain>
    </source>
</reference>
<keyword evidence="2" id="KW-1185">Reference proteome</keyword>
<evidence type="ECO:0000313" key="1">
    <source>
        <dbReference type="EMBL" id="RVT97662.1"/>
    </source>
</evidence>
<sequence>MADDMVSLRRETAQWMQTLADRAGAMDVDAEVIRTAARFGELAVRQIEIEESELDFDAMVAALGPVLAEQREVAGELANRPVWSLLGLFQLANAVLVGRPEMLDLQAGHTTEHALVAVLLRAVLNLTLQVTDQPPIHSFFPSLAPKHDA</sequence>
<dbReference type="Proteomes" id="UP000282957">
    <property type="component" value="Unassembled WGS sequence"/>
</dbReference>
<gene>
    <name evidence="1" type="ORF">EOD42_07545</name>
</gene>
<protein>
    <submittedName>
        <fullName evidence="1">Uncharacterized protein</fullName>
    </submittedName>
</protein>
<dbReference type="AlphaFoldDB" id="A0A437MJ39"/>
<proteinExistence type="predicted"/>
<accession>A0A437MJ39</accession>
<dbReference type="RefSeq" id="WP_127786890.1">
    <property type="nucleotide sequence ID" value="NZ_SACL01000002.1"/>
</dbReference>
<evidence type="ECO:0000313" key="2">
    <source>
        <dbReference type="Proteomes" id="UP000282957"/>
    </source>
</evidence>
<dbReference type="EMBL" id="SACL01000002">
    <property type="protein sequence ID" value="RVT97662.1"/>
    <property type="molecule type" value="Genomic_DNA"/>
</dbReference>